<evidence type="ECO:0000313" key="1">
    <source>
        <dbReference type="EMBL" id="PHJ24350.1"/>
    </source>
</evidence>
<sequence length="50" mass="5688">MKIRVSHIVCRLRVSQRGESESGVPCAWAGGASQRGTERRLMMMRGRNVW</sequence>
<dbReference type="GeneID" id="94425212"/>
<accession>A0A2C6KW70</accession>
<proteinExistence type="predicted"/>
<keyword evidence="2" id="KW-1185">Reference proteome</keyword>
<organism evidence="1 2">
    <name type="scientific">Cystoisospora suis</name>
    <dbReference type="NCBI Taxonomy" id="483139"/>
    <lineage>
        <taxon>Eukaryota</taxon>
        <taxon>Sar</taxon>
        <taxon>Alveolata</taxon>
        <taxon>Apicomplexa</taxon>
        <taxon>Conoidasida</taxon>
        <taxon>Coccidia</taxon>
        <taxon>Eucoccidiorida</taxon>
        <taxon>Eimeriorina</taxon>
        <taxon>Sarcocystidae</taxon>
        <taxon>Cystoisospora</taxon>
    </lineage>
</organism>
<comment type="caution">
    <text evidence="1">The sequence shown here is derived from an EMBL/GenBank/DDBJ whole genome shotgun (WGS) entry which is preliminary data.</text>
</comment>
<reference evidence="1 2" key="1">
    <citation type="journal article" date="2017" name="Int. J. Parasitol.">
        <title>The genome of the protozoan parasite Cystoisospora suis and a reverse vaccinology approach to identify vaccine candidates.</title>
        <authorList>
            <person name="Palmieri N."/>
            <person name="Shrestha A."/>
            <person name="Ruttkowski B."/>
            <person name="Beck T."/>
            <person name="Vogl C."/>
            <person name="Tomley F."/>
            <person name="Blake D.P."/>
            <person name="Joachim A."/>
        </authorList>
    </citation>
    <scope>NUCLEOTIDE SEQUENCE [LARGE SCALE GENOMIC DNA]</scope>
    <source>
        <strain evidence="1 2">Wien I</strain>
    </source>
</reference>
<dbReference type="VEuPathDB" id="ToxoDB:CSUI_001798"/>
<name>A0A2C6KW70_9APIC</name>
<dbReference type="AlphaFoldDB" id="A0A2C6KW70"/>
<evidence type="ECO:0000313" key="2">
    <source>
        <dbReference type="Proteomes" id="UP000221165"/>
    </source>
</evidence>
<dbReference type="EMBL" id="MIGC01000721">
    <property type="protein sequence ID" value="PHJ24350.1"/>
    <property type="molecule type" value="Genomic_DNA"/>
</dbReference>
<gene>
    <name evidence="1" type="ORF">CSUI_001798</name>
</gene>
<protein>
    <submittedName>
        <fullName evidence="1">Uncharacterized protein</fullName>
    </submittedName>
</protein>
<dbReference type="RefSeq" id="XP_067926023.1">
    <property type="nucleotide sequence ID" value="XM_068062001.1"/>
</dbReference>
<dbReference type="Proteomes" id="UP000221165">
    <property type="component" value="Unassembled WGS sequence"/>
</dbReference>